<dbReference type="AlphaFoldDB" id="A0A8H6NJV3"/>
<reference evidence="1" key="1">
    <citation type="journal article" date="2020" name="Phytopathology">
        <title>Genome Sequence Resources of Colletotrichum truncatum, C. plurivorum, C. musicola, and C. sojae: Four Species Pathogenic to Soybean (Glycine max).</title>
        <authorList>
            <person name="Rogerio F."/>
            <person name="Boufleur T.R."/>
            <person name="Ciampi-Guillardi M."/>
            <person name="Sukno S.A."/>
            <person name="Thon M.R."/>
            <person name="Massola Junior N.S."/>
            <person name="Baroncelli R."/>
        </authorList>
    </citation>
    <scope>NUCLEOTIDE SEQUENCE</scope>
    <source>
        <strain evidence="1">LFN0074</strain>
    </source>
</reference>
<dbReference type="Proteomes" id="UP000639643">
    <property type="component" value="Unassembled WGS sequence"/>
</dbReference>
<gene>
    <name evidence="1" type="ORF">CMUS01_05727</name>
</gene>
<evidence type="ECO:0000313" key="2">
    <source>
        <dbReference type="Proteomes" id="UP000639643"/>
    </source>
</evidence>
<name>A0A8H6NJV3_9PEZI</name>
<evidence type="ECO:0000313" key="1">
    <source>
        <dbReference type="EMBL" id="KAF6835503.1"/>
    </source>
</evidence>
<organism evidence="1 2">
    <name type="scientific">Colletotrichum musicola</name>
    <dbReference type="NCBI Taxonomy" id="2175873"/>
    <lineage>
        <taxon>Eukaryota</taxon>
        <taxon>Fungi</taxon>
        <taxon>Dikarya</taxon>
        <taxon>Ascomycota</taxon>
        <taxon>Pezizomycotina</taxon>
        <taxon>Sordariomycetes</taxon>
        <taxon>Hypocreomycetidae</taxon>
        <taxon>Glomerellales</taxon>
        <taxon>Glomerellaceae</taxon>
        <taxon>Colletotrichum</taxon>
        <taxon>Colletotrichum orchidearum species complex</taxon>
    </lineage>
</organism>
<accession>A0A8H6NJV3</accession>
<proteinExistence type="predicted"/>
<dbReference type="EMBL" id="WIGM01000175">
    <property type="protein sequence ID" value="KAF6835503.1"/>
    <property type="molecule type" value="Genomic_DNA"/>
</dbReference>
<sequence length="226" mass="25182">MQPDDRKVAEVVCPISWLVEECLYYSEKPRAYEAVIEEHIAVSGFLHMCTTATFSSLFLNKFELPSGKDIRISYDSSIDGKRQGATIEEQGHPIDRHPSIFALTQTGCPSSAMSRCHVREKVSFYFVGWNTILELGSNLRRGLLEEPFLPEGMETAGNGRRRTDCSVESVHAISSGIVNNFPVQTKRGVRFVKFEKWKPTPFRARAHARSEAAAAAAAASSKPRCL</sequence>
<keyword evidence="2" id="KW-1185">Reference proteome</keyword>
<comment type="caution">
    <text evidence="1">The sequence shown here is derived from an EMBL/GenBank/DDBJ whole genome shotgun (WGS) entry which is preliminary data.</text>
</comment>
<protein>
    <submittedName>
        <fullName evidence="1">Uncharacterized protein</fullName>
    </submittedName>
</protein>